<comment type="subcellular location">
    <subcellularLocation>
        <location evidence="1">Cell membrane</location>
        <topology evidence="1">Multi-pass membrane protein</topology>
    </subcellularLocation>
</comment>
<evidence type="ECO:0000256" key="3">
    <source>
        <dbReference type="ARBA" id="ARBA00022475"/>
    </source>
</evidence>
<evidence type="ECO:0000256" key="2">
    <source>
        <dbReference type="ARBA" id="ARBA00022448"/>
    </source>
</evidence>
<keyword evidence="2" id="KW-0813">Transport</keyword>
<feature type="transmembrane region" description="Helical" evidence="7">
    <location>
        <begin position="94"/>
        <end position="113"/>
    </location>
</feature>
<evidence type="ECO:0000256" key="5">
    <source>
        <dbReference type="ARBA" id="ARBA00022989"/>
    </source>
</evidence>
<feature type="transmembrane region" description="Helical" evidence="7">
    <location>
        <begin position="159"/>
        <end position="177"/>
    </location>
</feature>
<evidence type="ECO:0000256" key="1">
    <source>
        <dbReference type="ARBA" id="ARBA00004651"/>
    </source>
</evidence>
<dbReference type="InterPro" id="IPR002781">
    <property type="entry name" value="TM_pro_TauE-like"/>
</dbReference>
<feature type="transmembrane region" description="Helical" evidence="7">
    <location>
        <begin position="39"/>
        <end position="58"/>
    </location>
</feature>
<dbReference type="GO" id="GO:0005886">
    <property type="term" value="C:plasma membrane"/>
    <property type="evidence" value="ECO:0007669"/>
    <property type="project" value="UniProtKB-SubCell"/>
</dbReference>
<dbReference type="EMBL" id="LAZR01000002">
    <property type="protein sequence ID" value="KKO11547.1"/>
    <property type="molecule type" value="Genomic_DNA"/>
</dbReference>
<dbReference type="PANTHER" id="PTHR30269">
    <property type="entry name" value="TRANSMEMBRANE PROTEIN YFCA"/>
    <property type="match status" value="1"/>
</dbReference>
<dbReference type="InterPro" id="IPR052017">
    <property type="entry name" value="TSUP"/>
</dbReference>
<feature type="transmembrane region" description="Helical" evidence="7">
    <location>
        <begin position="183"/>
        <end position="202"/>
    </location>
</feature>
<evidence type="ECO:0008006" key="9">
    <source>
        <dbReference type="Google" id="ProtNLM"/>
    </source>
</evidence>
<evidence type="ECO:0000313" key="8">
    <source>
        <dbReference type="EMBL" id="KKO11547.1"/>
    </source>
</evidence>
<dbReference type="Pfam" id="PF01925">
    <property type="entry name" value="TauE"/>
    <property type="match status" value="1"/>
</dbReference>
<sequence>MDLVIAMSLVFVGAFVQTAVGFGLAVIAAPVLFFINPDFVPAPVTVCALVLSLINAWAFRDGVSLQGLKAAIIGRVPGSLAGAGLLLLIDKDMLALWIGLSVLFAVVVSLSSLRWHPTPGRMMTAGFLSGFMGTSTSIGGPPMALLWQHQDLALIRANLAAFFVVSCLISLVILAPIGHFGMIHVWLSLPLLPATVLGYWVARRTMHRLPARAIRYGSLTLCAISGLYAVATALL</sequence>
<gene>
    <name evidence="8" type="ORF">LCGC14_0010400</name>
</gene>
<feature type="transmembrane region" description="Helical" evidence="7">
    <location>
        <begin position="6"/>
        <end position="32"/>
    </location>
</feature>
<dbReference type="PANTHER" id="PTHR30269:SF37">
    <property type="entry name" value="MEMBRANE TRANSPORTER PROTEIN"/>
    <property type="match status" value="1"/>
</dbReference>
<keyword evidence="6 7" id="KW-0472">Membrane</keyword>
<keyword evidence="4 7" id="KW-0812">Transmembrane</keyword>
<comment type="caution">
    <text evidence="8">The sequence shown here is derived from an EMBL/GenBank/DDBJ whole genome shotgun (WGS) entry which is preliminary data.</text>
</comment>
<proteinExistence type="predicted"/>
<reference evidence="8" key="1">
    <citation type="journal article" date="2015" name="Nature">
        <title>Complex archaea that bridge the gap between prokaryotes and eukaryotes.</title>
        <authorList>
            <person name="Spang A."/>
            <person name="Saw J.H."/>
            <person name="Jorgensen S.L."/>
            <person name="Zaremba-Niedzwiedzka K."/>
            <person name="Martijn J."/>
            <person name="Lind A.E."/>
            <person name="van Eijk R."/>
            <person name="Schleper C."/>
            <person name="Guy L."/>
            <person name="Ettema T.J."/>
        </authorList>
    </citation>
    <scope>NUCLEOTIDE SEQUENCE</scope>
</reference>
<feature type="transmembrane region" description="Helical" evidence="7">
    <location>
        <begin position="214"/>
        <end position="234"/>
    </location>
</feature>
<keyword evidence="5 7" id="KW-1133">Transmembrane helix</keyword>
<evidence type="ECO:0000256" key="7">
    <source>
        <dbReference type="SAM" id="Phobius"/>
    </source>
</evidence>
<organism evidence="8">
    <name type="scientific">marine sediment metagenome</name>
    <dbReference type="NCBI Taxonomy" id="412755"/>
    <lineage>
        <taxon>unclassified sequences</taxon>
        <taxon>metagenomes</taxon>
        <taxon>ecological metagenomes</taxon>
    </lineage>
</organism>
<keyword evidence="3" id="KW-1003">Cell membrane</keyword>
<dbReference type="AlphaFoldDB" id="A0A0F9YH01"/>
<feature type="transmembrane region" description="Helical" evidence="7">
    <location>
        <begin position="70"/>
        <end position="89"/>
    </location>
</feature>
<evidence type="ECO:0000256" key="4">
    <source>
        <dbReference type="ARBA" id="ARBA00022692"/>
    </source>
</evidence>
<evidence type="ECO:0000256" key="6">
    <source>
        <dbReference type="ARBA" id="ARBA00023136"/>
    </source>
</evidence>
<name>A0A0F9YH01_9ZZZZ</name>
<protein>
    <recommendedName>
        <fullName evidence="9">Membrane transporter protein</fullName>
    </recommendedName>
</protein>
<accession>A0A0F9YH01</accession>